<dbReference type="PANTHER" id="PTHR15959:SF0">
    <property type="entry name" value="SYNTAXIN-18"/>
    <property type="match status" value="1"/>
</dbReference>
<evidence type="ECO:0000256" key="8">
    <source>
        <dbReference type="ARBA" id="ARBA00023136"/>
    </source>
</evidence>
<dbReference type="GO" id="GO:0015031">
    <property type="term" value="P:protein transport"/>
    <property type="evidence" value="ECO:0007669"/>
    <property type="project" value="UniProtKB-KW"/>
</dbReference>
<comment type="similarity">
    <text evidence="2">Belongs to the syntaxin family.</text>
</comment>
<dbReference type="GO" id="GO:0031201">
    <property type="term" value="C:SNARE complex"/>
    <property type="evidence" value="ECO:0007669"/>
    <property type="project" value="TreeGrafter"/>
</dbReference>
<evidence type="ECO:0000256" key="5">
    <source>
        <dbReference type="ARBA" id="ARBA00022927"/>
    </source>
</evidence>
<evidence type="ECO:0000256" key="6">
    <source>
        <dbReference type="ARBA" id="ARBA00022989"/>
    </source>
</evidence>
<keyword evidence="3" id="KW-0813">Transport</keyword>
<dbReference type="AlphaFoldDB" id="A0AAD3HTW6"/>
<evidence type="ECO:0000256" key="2">
    <source>
        <dbReference type="ARBA" id="ARBA00009063"/>
    </source>
</evidence>
<evidence type="ECO:0000256" key="7">
    <source>
        <dbReference type="ARBA" id="ARBA00023054"/>
    </source>
</evidence>
<sequence length="373" mass="40830">MDRTKDLIVAAERFLDTASLPPEQTRQLREAVLLGRRSRSPGSFAVAAKGVEDSIGTLWGSIRSMQQEYLKDADALAEPDATKDANEAQLAAVIKRIGGYIDRLKQAAASAQKTYGSSERVNEHTAAHMHGVVLILAERLHRAARSFDRLRAGRYQALVQQQPQQQRQRGPLGTAVAKVGMKRGCTWKELLGMYGYATTLLNAALHTPSLPPSPQQQQPPPPPRQQRHSSNHHLAGTLPGRWWQLTACWRRLNACHRDPFLIPRSLFKLPKAGRGAGWRWWLLRQCLRPRQLAACVGCTTCGEQGVRGASGRRRRLRPCCCCCCGFLVGSSGKRWRRRWRAGCGVAGAGAGGGAGEQGAAGTFDCHSKCCAVG</sequence>
<evidence type="ECO:0000313" key="10">
    <source>
        <dbReference type="EMBL" id="GFR52732.1"/>
    </source>
</evidence>
<name>A0AAD3HTW6_9CHLO</name>
<dbReference type="EMBL" id="BMAR01000070">
    <property type="protein sequence ID" value="GFR52732.1"/>
    <property type="molecule type" value="Genomic_DNA"/>
</dbReference>
<dbReference type="Proteomes" id="UP001054857">
    <property type="component" value="Unassembled WGS sequence"/>
</dbReference>
<keyword evidence="4" id="KW-0812">Transmembrane</keyword>
<keyword evidence="5" id="KW-0653">Protein transport</keyword>
<gene>
    <name evidence="10" type="ORF">Agub_g15266</name>
</gene>
<keyword evidence="7" id="KW-0175">Coiled coil</keyword>
<evidence type="ECO:0000256" key="3">
    <source>
        <dbReference type="ARBA" id="ARBA00022448"/>
    </source>
</evidence>
<dbReference type="GO" id="GO:0005783">
    <property type="term" value="C:endoplasmic reticulum"/>
    <property type="evidence" value="ECO:0007669"/>
    <property type="project" value="TreeGrafter"/>
</dbReference>
<keyword evidence="11" id="KW-1185">Reference proteome</keyword>
<comment type="caution">
    <text evidence="10">The sequence shown here is derived from an EMBL/GenBank/DDBJ whole genome shotgun (WGS) entry which is preliminary data.</text>
</comment>
<accession>A0AAD3HTW6</accession>
<protein>
    <submittedName>
        <fullName evidence="10">Uncharacterized protein</fullName>
    </submittedName>
</protein>
<dbReference type="PANTHER" id="PTHR15959">
    <property type="entry name" value="SYNTAXIN-18"/>
    <property type="match status" value="1"/>
</dbReference>
<dbReference type="GO" id="GO:0006890">
    <property type="term" value="P:retrograde vesicle-mediated transport, Golgi to endoplasmic reticulum"/>
    <property type="evidence" value="ECO:0007669"/>
    <property type="project" value="TreeGrafter"/>
</dbReference>
<organism evidence="10 11">
    <name type="scientific">Astrephomene gubernaculifera</name>
    <dbReference type="NCBI Taxonomy" id="47775"/>
    <lineage>
        <taxon>Eukaryota</taxon>
        <taxon>Viridiplantae</taxon>
        <taxon>Chlorophyta</taxon>
        <taxon>core chlorophytes</taxon>
        <taxon>Chlorophyceae</taxon>
        <taxon>CS clade</taxon>
        <taxon>Chlamydomonadales</taxon>
        <taxon>Astrephomenaceae</taxon>
        <taxon>Astrephomene</taxon>
    </lineage>
</organism>
<proteinExistence type="inferred from homology"/>
<keyword evidence="8" id="KW-0472">Membrane</keyword>
<reference evidence="10 11" key="1">
    <citation type="journal article" date="2021" name="Sci. Rep.">
        <title>Genome sequencing of the multicellular alga Astrephomene provides insights into convergent evolution of germ-soma differentiation.</title>
        <authorList>
            <person name="Yamashita S."/>
            <person name="Yamamoto K."/>
            <person name="Matsuzaki R."/>
            <person name="Suzuki S."/>
            <person name="Yamaguchi H."/>
            <person name="Hirooka S."/>
            <person name="Minakuchi Y."/>
            <person name="Miyagishima S."/>
            <person name="Kawachi M."/>
            <person name="Toyoda A."/>
            <person name="Nozaki H."/>
        </authorList>
    </citation>
    <scope>NUCLEOTIDE SEQUENCE [LARGE SCALE GENOMIC DNA]</scope>
    <source>
        <strain evidence="10 11">NIES-4017</strain>
    </source>
</reference>
<evidence type="ECO:0000256" key="9">
    <source>
        <dbReference type="SAM" id="MobiDB-lite"/>
    </source>
</evidence>
<comment type="subcellular location">
    <subcellularLocation>
        <location evidence="1">Membrane</location>
        <topology evidence="1">Single-pass type IV membrane protein</topology>
    </subcellularLocation>
</comment>
<evidence type="ECO:0000256" key="4">
    <source>
        <dbReference type="ARBA" id="ARBA00022692"/>
    </source>
</evidence>
<feature type="compositionally biased region" description="Pro residues" evidence="9">
    <location>
        <begin position="209"/>
        <end position="224"/>
    </location>
</feature>
<evidence type="ECO:0000313" key="11">
    <source>
        <dbReference type="Proteomes" id="UP001054857"/>
    </source>
</evidence>
<evidence type="ECO:0000256" key="1">
    <source>
        <dbReference type="ARBA" id="ARBA00004211"/>
    </source>
</evidence>
<feature type="region of interest" description="Disordered" evidence="9">
    <location>
        <begin position="205"/>
        <end position="233"/>
    </location>
</feature>
<keyword evidence="6" id="KW-1133">Transmembrane helix</keyword>